<sequence length="99" mass="11045">MTSHLIAEACYPDRNPPEVHYLYLVETGDGYAFRAGEVIGKGVAAGGGEGMFTMDGLKAMARYDEFIRDIRCDWLADILSDQCLSEQEKYREICSRLGS</sequence>
<accession>A0A1I4L3X1</accession>
<name>A0A1I4L3X1_9GAMM</name>
<dbReference type="RefSeq" id="WP_092020076.1">
    <property type="nucleotide sequence ID" value="NZ_FOUE01000001.1"/>
</dbReference>
<evidence type="ECO:0000313" key="2">
    <source>
        <dbReference type="Proteomes" id="UP000198519"/>
    </source>
</evidence>
<protein>
    <submittedName>
        <fullName evidence="1">Uncharacterized protein</fullName>
    </submittedName>
</protein>
<dbReference type="STRING" id="488535.SAMN04487963_0243"/>
<dbReference type="Proteomes" id="UP000198519">
    <property type="component" value="Unassembled WGS sequence"/>
</dbReference>
<evidence type="ECO:0000313" key="1">
    <source>
        <dbReference type="EMBL" id="SFL85539.1"/>
    </source>
</evidence>
<proteinExistence type="predicted"/>
<dbReference type="EMBL" id="FOUE01000001">
    <property type="protein sequence ID" value="SFL85539.1"/>
    <property type="molecule type" value="Genomic_DNA"/>
</dbReference>
<dbReference type="AlphaFoldDB" id="A0A1I4L3X1"/>
<reference evidence="2" key="1">
    <citation type="submission" date="2016-10" db="EMBL/GenBank/DDBJ databases">
        <authorList>
            <person name="Varghese N."/>
            <person name="Submissions S."/>
        </authorList>
    </citation>
    <scope>NUCLEOTIDE SEQUENCE [LARGE SCALE GENOMIC DNA]</scope>
    <source>
        <strain evidence="2">CGMCC 1.7061</strain>
    </source>
</reference>
<dbReference type="OrthoDB" id="9995608at2"/>
<gene>
    <name evidence="1" type="ORF">SAMN04487963_0243</name>
</gene>
<keyword evidence="2" id="KW-1185">Reference proteome</keyword>
<organism evidence="1 2">
    <name type="scientific">Marinobacter zhejiangensis</name>
    <dbReference type="NCBI Taxonomy" id="488535"/>
    <lineage>
        <taxon>Bacteria</taxon>
        <taxon>Pseudomonadati</taxon>
        <taxon>Pseudomonadota</taxon>
        <taxon>Gammaproteobacteria</taxon>
        <taxon>Pseudomonadales</taxon>
        <taxon>Marinobacteraceae</taxon>
        <taxon>Marinobacter</taxon>
    </lineage>
</organism>